<keyword evidence="2" id="KW-1185">Reference proteome</keyword>
<gene>
    <name evidence="1" type="ORF">E2C01_079030</name>
</gene>
<name>A0A5B7IPI8_PORTR</name>
<dbReference type="AlphaFoldDB" id="A0A5B7IPI8"/>
<sequence length="111" mass="12058">MAARVRRWEGRGGDKQYLGFTLPCPSGILTLPIRPDFRGQLLVKTGLVDAVRPLPSRRGGLYACNACSKYCYLRRWNVNVPMMGGSSGVSAGEVFAHDALQALIACSSIRS</sequence>
<organism evidence="1 2">
    <name type="scientific">Portunus trituberculatus</name>
    <name type="common">Swimming crab</name>
    <name type="synonym">Neptunus trituberculatus</name>
    <dbReference type="NCBI Taxonomy" id="210409"/>
    <lineage>
        <taxon>Eukaryota</taxon>
        <taxon>Metazoa</taxon>
        <taxon>Ecdysozoa</taxon>
        <taxon>Arthropoda</taxon>
        <taxon>Crustacea</taxon>
        <taxon>Multicrustacea</taxon>
        <taxon>Malacostraca</taxon>
        <taxon>Eumalacostraca</taxon>
        <taxon>Eucarida</taxon>
        <taxon>Decapoda</taxon>
        <taxon>Pleocyemata</taxon>
        <taxon>Brachyura</taxon>
        <taxon>Eubrachyura</taxon>
        <taxon>Portunoidea</taxon>
        <taxon>Portunidae</taxon>
        <taxon>Portuninae</taxon>
        <taxon>Portunus</taxon>
    </lineage>
</organism>
<protein>
    <submittedName>
        <fullName evidence="1">Uncharacterized protein</fullName>
    </submittedName>
</protein>
<comment type="caution">
    <text evidence="1">The sequence shown here is derived from an EMBL/GenBank/DDBJ whole genome shotgun (WGS) entry which is preliminary data.</text>
</comment>
<evidence type="ECO:0000313" key="1">
    <source>
        <dbReference type="EMBL" id="MPC84293.1"/>
    </source>
</evidence>
<dbReference type="EMBL" id="VSRR010065061">
    <property type="protein sequence ID" value="MPC84293.1"/>
    <property type="molecule type" value="Genomic_DNA"/>
</dbReference>
<reference evidence="1 2" key="1">
    <citation type="submission" date="2019-05" db="EMBL/GenBank/DDBJ databases">
        <title>Another draft genome of Portunus trituberculatus and its Hox gene families provides insights of decapod evolution.</title>
        <authorList>
            <person name="Jeong J.-H."/>
            <person name="Song I."/>
            <person name="Kim S."/>
            <person name="Choi T."/>
            <person name="Kim D."/>
            <person name="Ryu S."/>
            <person name="Kim W."/>
        </authorList>
    </citation>
    <scope>NUCLEOTIDE SEQUENCE [LARGE SCALE GENOMIC DNA]</scope>
    <source>
        <tissue evidence="1">Muscle</tissue>
    </source>
</reference>
<evidence type="ECO:0000313" key="2">
    <source>
        <dbReference type="Proteomes" id="UP000324222"/>
    </source>
</evidence>
<proteinExistence type="predicted"/>
<accession>A0A5B7IPI8</accession>
<dbReference type="Proteomes" id="UP000324222">
    <property type="component" value="Unassembled WGS sequence"/>
</dbReference>